<evidence type="ECO:0000313" key="8">
    <source>
        <dbReference type="Proteomes" id="UP000266177"/>
    </source>
</evidence>
<dbReference type="AlphaFoldDB" id="A0A3A3GC12"/>
<keyword evidence="5" id="KW-0732">Signal</keyword>
<dbReference type="GO" id="GO:0008234">
    <property type="term" value="F:cysteine-type peptidase activity"/>
    <property type="evidence" value="ECO:0007669"/>
    <property type="project" value="UniProtKB-KW"/>
</dbReference>
<comment type="caution">
    <text evidence="7">The sequence shown here is derived from an EMBL/GenBank/DDBJ whole genome shotgun (WGS) entry which is preliminary data.</text>
</comment>
<dbReference type="PANTHER" id="PTHR47053">
    <property type="entry name" value="MUREIN DD-ENDOPEPTIDASE MEPH-RELATED"/>
    <property type="match status" value="1"/>
</dbReference>
<comment type="similarity">
    <text evidence="1">Belongs to the peptidase C40 family.</text>
</comment>
<dbReference type="InterPro" id="IPR038765">
    <property type="entry name" value="Papain-like_cys_pep_sf"/>
</dbReference>
<sequence length="157" mass="17170">MKKKLVTAALGLSLLITFSAESAFAATKMDSTIDDLMGISYMYGGSTTSGFDCSGFTKYVFDKFNIDLPRSSSTQFEVGDKVSKSDLRPGDLVFFDTSGGNGVSHVGIYVGDGKFAHASTNKGTRIDELSMDYYEKRYVGARRVMSEKEYATYATEE</sequence>
<dbReference type="SUPFAM" id="SSF54001">
    <property type="entry name" value="Cysteine proteinases"/>
    <property type="match status" value="1"/>
</dbReference>
<gene>
    <name evidence="7" type="ORF">DQX05_22640</name>
</gene>
<dbReference type="GO" id="GO:0006508">
    <property type="term" value="P:proteolysis"/>
    <property type="evidence" value="ECO:0007669"/>
    <property type="project" value="UniProtKB-KW"/>
</dbReference>
<dbReference type="Pfam" id="PF00877">
    <property type="entry name" value="NLPC_P60"/>
    <property type="match status" value="1"/>
</dbReference>
<evidence type="ECO:0000256" key="3">
    <source>
        <dbReference type="ARBA" id="ARBA00022801"/>
    </source>
</evidence>
<dbReference type="EMBL" id="QYZD01000027">
    <property type="protein sequence ID" value="RJG21137.1"/>
    <property type="molecule type" value="Genomic_DNA"/>
</dbReference>
<evidence type="ECO:0000256" key="1">
    <source>
        <dbReference type="ARBA" id="ARBA00007074"/>
    </source>
</evidence>
<evidence type="ECO:0000256" key="4">
    <source>
        <dbReference type="ARBA" id="ARBA00022807"/>
    </source>
</evidence>
<dbReference type="PANTHER" id="PTHR47053:SF1">
    <property type="entry name" value="MUREIN DD-ENDOPEPTIDASE MEPH-RELATED"/>
    <property type="match status" value="1"/>
</dbReference>
<protein>
    <submittedName>
        <fullName evidence="7">NlpC/P60 family protein</fullName>
    </submittedName>
</protein>
<evidence type="ECO:0000256" key="2">
    <source>
        <dbReference type="ARBA" id="ARBA00022670"/>
    </source>
</evidence>
<feature type="domain" description="NlpC/P60" evidence="6">
    <location>
        <begin position="22"/>
        <end position="145"/>
    </location>
</feature>
<evidence type="ECO:0000256" key="5">
    <source>
        <dbReference type="SAM" id="SignalP"/>
    </source>
</evidence>
<evidence type="ECO:0000313" key="7">
    <source>
        <dbReference type="EMBL" id="RJG21137.1"/>
    </source>
</evidence>
<dbReference type="PROSITE" id="PS51935">
    <property type="entry name" value="NLPC_P60"/>
    <property type="match status" value="1"/>
</dbReference>
<organism evidence="7 8">
    <name type="scientific">Paenibacillus thiaminolyticus</name>
    <name type="common">Bacillus thiaminolyticus</name>
    <dbReference type="NCBI Taxonomy" id="49283"/>
    <lineage>
        <taxon>Bacteria</taxon>
        <taxon>Bacillati</taxon>
        <taxon>Bacillota</taxon>
        <taxon>Bacilli</taxon>
        <taxon>Bacillales</taxon>
        <taxon>Paenibacillaceae</taxon>
        <taxon>Paenibacillus</taxon>
    </lineage>
</organism>
<reference evidence="7 8" key="1">
    <citation type="submission" date="2018-09" db="EMBL/GenBank/DDBJ databases">
        <title>Paenibacillus SK2017-BO5.</title>
        <authorList>
            <person name="Piskunova J.V."/>
            <person name="Dubiley S.A."/>
            <person name="Severinov K.V."/>
        </authorList>
    </citation>
    <scope>NUCLEOTIDE SEQUENCE [LARGE SCALE GENOMIC DNA]</scope>
    <source>
        <strain evidence="7 8">BO5</strain>
    </source>
</reference>
<evidence type="ECO:0000259" key="6">
    <source>
        <dbReference type="PROSITE" id="PS51935"/>
    </source>
</evidence>
<dbReference type="InterPro" id="IPR051202">
    <property type="entry name" value="Peptidase_C40"/>
</dbReference>
<dbReference type="Gene3D" id="3.90.1720.10">
    <property type="entry name" value="endopeptidase domain like (from Nostoc punctiforme)"/>
    <property type="match status" value="1"/>
</dbReference>
<dbReference type="Proteomes" id="UP000266177">
    <property type="component" value="Unassembled WGS sequence"/>
</dbReference>
<proteinExistence type="inferred from homology"/>
<feature type="chain" id="PRO_5017372159" evidence="5">
    <location>
        <begin position="26"/>
        <end position="157"/>
    </location>
</feature>
<dbReference type="OrthoDB" id="9813118at2"/>
<name>A0A3A3GC12_PANTH</name>
<feature type="signal peptide" evidence="5">
    <location>
        <begin position="1"/>
        <end position="25"/>
    </location>
</feature>
<dbReference type="RefSeq" id="WP_119795715.1">
    <property type="nucleotide sequence ID" value="NZ_QYZD01000027.1"/>
</dbReference>
<dbReference type="InterPro" id="IPR000064">
    <property type="entry name" value="NLP_P60_dom"/>
</dbReference>
<keyword evidence="4" id="KW-0788">Thiol protease</keyword>
<accession>A0A3A3GC12</accession>
<keyword evidence="3" id="KW-0378">Hydrolase</keyword>
<keyword evidence="2" id="KW-0645">Protease</keyword>